<organism evidence="1 2">
    <name type="scientific">Melastoma candidum</name>
    <dbReference type="NCBI Taxonomy" id="119954"/>
    <lineage>
        <taxon>Eukaryota</taxon>
        <taxon>Viridiplantae</taxon>
        <taxon>Streptophyta</taxon>
        <taxon>Embryophyta</taxon>
        <taxon>Tracheophyta</taxon>
        <taxon>Spermatophyta</taxon>
        <taxon>Magnoliopsida</taxon>
        <taxon>eudicotyledons</taxon>
        <taxon>Gunneridae</taxon>
        <taxon>Pentapetalae</taxon>
        <taxon>rosids</taxon>
        <taxon>malvids</taxon>
        <taxon>Myrtales</taxon>
        <taxon>Melastomataceae</taxon>
        <taxon>Melastomatoideae</taxon>
        <taxon>Melastomateae</taxon>
        <taxon>Melastoma</taxon>
    </lineage>
</organism>
<gene>
    <name evidence="1" type="ORF">MLD38_038502</name>
</gene>
<protein>
    <submittedName>
        <fullName evidence="1">Uncharacterized protein</fullName>
    </submittedName>
</protein>
<dbReference type="EMBL" id="CM042891">
    <property type="protein sequence ID" value="KAI4302798.1"/>
    <property type="molecule type" value="Genomic_DNA"/>
</dbReference>
<dbReference type="Proteomes" id="UP001057402">
    <property type="component" value="Chromosome 12"/>
</dbReference>
<evidence type="ECO:0000313" key="2">
    <source>
        <dbReference type="Proteomes" id="UP001057402"/>
    </source>
</evidence>
<evidence type="ECO:0000313" key="1">
    <source>
        <dbReference type="EMBL" id="KAI4302798.1"/>
    </source>
</evidence>
<keyword evidence="2" id="KW-1185">Reference proteome</keyword>
<sequence>MAPSRSVVLLLLNVMFFAGVSCHNIPFLPKVPMPRPPTLKKGPEKCPKDTLKYGVCGSWRALITETIGAPPSKECCWLVAGLANFEAALCFYTAIKAVVLGLLRSTCQSP</sequence>
<name>A0ACB9L0B5_9MYRT</name>
<proteinExistence type="predicted"/>
<comment type="caution">
    <text evidence="1">The sequence shown here is derived from an EMBL/GenBank/DDBJ whole genome shotgun (WGS) entry which is preliminary data.</text>
</comment>
<reference evidence="2" key="1">
    <citation type="journal article" date="2023" name="Front. Plant Sci.">
        <title>Chromosomal-level genome assembly of Melastoma candidum provides insights into trichome evolution.</title>
        <authorList>
            <person name="Zhong Y."/>
            <person name="Wu W."/>
            <person name="Sun C."/>
            <person name="Zou P."/>
            <person name="Liu Y."/>
            <person name="Dai S."/>
            <person name="Zhou R."/>
        </authorList>
    </citation>
    <scope>NUCLEOTIDE SEQUENCE [LARGE SCALE GENOMIC DNA]</scope>
</reference>
<accession>A0ACB9L0B5</accession>